<dbReference type="InterPro" id="IPR002110">
    <property type="entry name" value="Ankyrin_rpt"/>
</dbReference>
<dbReference type="eggNOG" id="KOG4177">
    <property type="taxonomic scope" value="Eukaryota"/>
</dbReference>
<feature type="repeat" description="ANK" evidence="3">
    <location>
        <begin position="1324"/>
        <end position="1346"/>
    </location>
</feature>
<dbReference type="GO" id="GO:0009116">
    <property type="term" value="P:nucleoside metabolic process"/>
    <property type="evidence" value="ECO:0007669"/>
    <property type="project" value="InterPro"/>
</dbReference>
<dbReference type="InterPro" id="IPR056884">
    <property type="entry name" value="NPHP3-like_N"/>
</dbReference>
<dbReference type="InterPro" id="IPR007111">
    <property type="entry name" value="NACHT_NTPase"/>
</dbReference>
<evidence type="ECO:0000256" key="3">
    <source>
        <dbReference type="PROSITE-ProRule" id="PRU00023"/>
    </source>
</evidence>
<feature type="repeat" description="ANK" evidence="3">
    <location>
        <begin position="1654"/>
        <end position="1678"/>
    </location>
</feature>
<feature type="repeat" description="ANK" evidence="3">
    <location>
        <begin position="1256"/>
        <end position="1289"/>
    </location>
</feature>
<organism evidence="5 6">
    <name type="scientific">Metarhizium robertsii</name>
    <dbReference type="NCBI Taxonomy" id="568076"/>
    <lineage>
        <taxon>Eukaryota</taxon>
        <taxon>Fungi</taxon>
        <taxon>Dikarya</taxon>
        <taxon>Ascomycota</taxon>
        <taxon>Pezizomycotina</taxon>
        <taxon>Sordariomycetes</taxon>
        <taxon>Hypocreomycetidae</taxon>
        <taxon>Hypocreales</taxon>
        <taxon>Clavicipitaceae</taxon>
        <taxon>Metarhizium</taxon>
    </lineage>
</organism>
<dbReference type="PROSITE" id="PS50297">
    <property type="entry name" value="ANK_REP_REGION"/>
    <property type="match status" value="8"/>
</dbReference>
<keyword evidence="1" id="KW-0677">Repeat</keyword>
<dbReference type="InterPro" id="IPR036770">
    <property type="entry name" value="Ankyrin_rpt-contain_sf"/>
</dbReference>
<dbReference type="OrthoDB" id="4955385at2759"/>
<dbReference type="Gene3D" id="3.40.50.300">
    <property type="entry name" value="P-loop containing nucleotide triphosphate hydrolases"/>
    <property type="match status" value="1"/>
</dbReference>
<dbReference type="InterPro" id="IPR054471">
    <property type="entry name" value="GPIID_WHD"/>
</dbReference>
<feature type="domain" description="NACHT" evidence="4">
    <location>
        <begin position="400"/>
        <end position="543"/>
    </location>
</feature>
<dbReference type="Gene3D" id="1.25.40.20">
    <property type="entry name" value="Ankyrin repeat-containing domain"/>
    <property type="match status" value="7"/>
</dbReference>
<dbReference type="PANTHER" id="PTHR24123">
    <property type="entry name" value="ANKYRIN REPEAT-CONTAINING"/>
    <property type="match status" value="1"/>
</dbReference>
<dbReference type="InterPro" id="IPR051165">
    <property type="entry name" value="Multifunctional_ANK_Repeat"/>
</dbReference>
<dbReference type="GO" id="GO:0003824">
    <property type="term" value="F:catalytic activity"/>
    <property type="evidence" value="ECO:0007669"/>
    <property type="project" value="InterPro"/>
</dbReference>
<feature type="repeat" description="ANK" evidence="3">
    <location>
        <begin position="1088"/>
        <end position="1112"/>
    </location>
</feature>
<accession>A0A014N149</accession>
<dbReference type="Pfam" id="PF13637">
    <property type="entry name" value="Ank_4"/>
    <property type="match status" value="1"/>
</dbReference>
<feature type="repeat" description="ANK" evidence="3">
    <location>
        <begin position="1120"/>
        <end position="1142"/>
    </location>
</feature>
<feature type="repeat" description="ANK" evidence="3">
    <location>
        <begin position="1552"/>
        <end position="1585"/>
    </location>
</feature>
<evidence type="ECO:0000259" key="4">
    <source>
        <dbReference type="PROSITE" id="PS50837"/>
    </source>
</evidence>
<feature type="repeat" description="ANK" evidence="3">
    <location>
        <begin position="1290"/>
        <end position="1323"/>
    </location>
</feature>
<evidence type="ECO:0000313" key="5">
    <source>
        <dbReference type="EMBL" id="EXU99204.1"/>
    </source>
</evidence>
<dbReference type="PROSITE" id="PS50088">
    <property type="entry name" value="ANK_REPEAT"/>
    <property type="match status" value="10"/>
</dbReference>
<dbReference type="Proteomes" id="UP000030151">
    <property type="component" value="Unassembled WGS sequence"/>
</dbReference>
<dbReference type="EMBL" id="JELW01000020">
    <property type="protein sequence ID" value="EXU99204.1"/>
    <property type="molecule type" value="Genomic_DNA"/>
</dbReference>
<keyword evidence="2 3" id="KW-0040">ANK repeat</keyword>
<feature type="repeat" description="ANK" evidence="3">
    <location>
        <begin position="1586"/>
        <end position="1607"/>
    </location>
</feature>
<dbReference type="Gene3D" id="3.40.50.1580">
    <property type="entry name" value="Nucleoside phosphorylase domain"/>
    <property type="match status" value="1"/>
</dbReference>
<dbReference type="eggNOG" id="KOG0504">
    <property type="taxonomic scope" value="Eukaryota"/>
</dbReference>
<reference evidence="5 6" key="1">
    <citation type="submission" date="2014-02" db="EMBL/GenBank/DDBJ databases">
        <title>The genome sequence of the entomopathogenic fungus Metarhizium robertsii ARSEF 2575.</title>
        <authorList>
            <person name="Giuliano Garisto Donzelli B."/>
            <person name="Roe B.A."/>
            <person name="Macmil S.L."/>
            <person name="Krasnoff S.B."/>
            <person name="Gibson D.M."/>
        </authorList>
    </citation>
    <scope>NUCLEOTIDE SEQUENCE [LARGE SCALE GENOMIC DNA]</scope>
    <source>
        <strain evidence="5 6">ARSEF 2575</strain>
    </source>
</reference>
<dbReference type="SUPFAM" id="SSF52540">
    <property type="entry name" value="P-loop containing nucleoside triphosphate hydrolases"/>
    <property type="match status" value="1"/>
</dbReference>
<dbReference type="Pfam" id="PF22939">
    <property type="entry name" value="WHD_GPIID"/>
    <property type="match status" value="1"/>
</dbReference>
<evidence type="ECO:0000256" key="1">
    <source>
        <dbReference type="ARBA" id="ARBA00022737"/>
    </source>
</evidence>
<dbReference type="PANTHER" id="PTHR24123:SF33">
    <property type="entry name" value="PROTEIN HOS4"/>
    <property type="match status" value="1"/>
</dbReference>
<dbReference type="SMART" id="SM00248">
    <property type="entry name" value="ANK"/>
    <property type="match status" value="24"/>
</dbReference>
<evidence type="ECO:0000313" key="6">
    <source>
        <dbReference type="Proteomes" id="UP000030151"/>
    </source>
</evidence>
<dbReference type="InterPro" id="IPR035994">
    <property type="entry name" value="Nucleoside_phosphorylase_sf"/>
</dbReference>
<comment type="caution">
    <text evidence="5">The sequence shown here is derived from an EMBL/GenBank/DDBJ whole genome shotgun (WGS) entry which is preliminary data.</text>
</comment>
<name>A0A014N149_9HYPO</name>
<dbReference type="PROSITE" id="PS50837">
    <property type="entry name" value="NACHT"/>
    <property type="match status" value="1"/>
</dbReference>
<gene>
    <name evidence="5" type="ORF">X797_007632</name>
</gene>
<dbReference type="SUPFAM" id="SSF48403">
    <property type="entry name" value="Ankyrin repeat"/>
    <property type="match status" value="3"/>
</dbReference>
<dbReference type="SUPFAM" id="SSF53167">
    <property type="entry name" value="Purine and uridine phosphorylases"/>
    <property type="match status" value="1"/>
</dbReference>
<sequence>MAPQLLQHNDYNVGWICGLWQEQTAAKAMLDCIHEDLPQPRSDKNTYTLGTIAKYNVVIACLPCGEATHDAAAAASSAWMVTTFPSIRFGLMVGIGGGIPPKVRLGDVVVSLPIDQFPGVVQWDVGTAQQDGFERTGSLNNPPTLLLRAVSKLRTDHELEGSRIPEFLEEMQTKWPEMAAEYLERDCNKDVLFRADYAHVRYHDQDSEEEQGCQSCNLGKSLSRGSRDMRIHYGLIASGNEVIKNTLFRDKVNRNLGGHVLCVETEAAGLMNSFPCVVIRGICDYADSHRNNLWQKHAAAVAAAFAKELLGYVQPYEVDREPPVWEIVGQALETSKTTEEKVTTALSNLDRQEHFQALEWITTLSFGPQQNDNLQKRQAGTGQWLLDSGKFQQWINGSNQTLFCPGIPGAGKTTLSAMVIDHLEKSFQGDTTIGLAYIYFNFRSDHKAGDLIKSLLKQLSQPFSALPDAVKGLYKRHRDKVRGPSYSEILETLQSVAAMYSKLFLVVDALDECPTSDCCRNTFISEILALQAATGANIFATSRHVPEIAEKFMGALSLEIRANDGDVRKYVEDRISDMKFPVDNGLSETIKTVIVEAVDGRFLLAQLYVRSLADTINPAQMERTLNEFRDRHKRAGEGEQDNVLYEAYNDAMIRINQQEPDCEKLAKRTISWISCAKRPLKTKELQVALAVKADDTQINPENYTPIESMVNVCGGLVTVDEKSNIIRLVHHTTQEYLEQILGDWVPDAQEDIATTCLRYLSFDVFHEGFCTSERSLRSKLDLNPFYDYAARNWGHHARVAPQVDHKQVLKFLRNEAKVRGAHQAMYPSDYWIYDAYSEENQDDSRKVTGLHLAADFGLEKMARLLLEEKQNPHLWDIFDMSPLSYAVRSGHKAVVSLLLTTKGSCPNLWITDQQTVLSRILDPGEMASAEMPFVMSARYPEVRDSLVQQSILSLAAECGHEEVVDVLVKTKNVKLSSKLSPNPLCCAAGKGHVAVVKRLLDAEGIKPDEGDHQSRRRPLSCAAERGHRQVVELLLATGKADINSGDGHSARPPLSWAAAASSTKDVIELLLTQDDLKPLKYFKHTDSRGRTPLSHAAESGNVSAVRALLSSGHLDEKDCHGMTPLTHAVKNGQYTIAKLLLEEPSINPDSSDEHDRTPLSYAAQGGQEKIVNILLAKAEVDPDLSDKYGRTPLSHAAEFGHEKIINIILEKDGVDADSSDIYGQTPLSHAVIAGQHKVVTMLLARNDVSPNSKHDNGQTALSIAAQYGNGRTVKMLLSRNDVDPDSRDKHGRTPLSHAARCGREEIVIRLLANDGVDPNSKDKNGRTPLSWAAGNGMDTVVQLLLSTSRVHPDIPDSDGRTPLTWAAEAGHAHSFKLLLANKSVDACSLDTSGRSSFSWVAKGRYQKIVDTRLNRRNSHQVCLRARGEEMVEELLAKHHAKSNLWATRSKKPCEDWEANWYELVLRLLLTEEGAFCCQERDSMSDQTRHAIVGQDWRQTITAIYLQRGAVHPNFSDRGRRTLLWWAAHEGFEAVVQLLVAKGNIDPNASDTIGQTPLHCASERGHEGVVKLLLANHKVDVNSEDVEGQTPLYRAAENGHGTVVKLLLGHKDIQPNRTTDEFESAPLVAAANGHEEIVRLLLDNSNANIKTERLDGSTPLSVAADHGHQEIVKLLLEKNGVACGSEDYAKPLIGAARGGHAQVVRLLLDKVGETPDAEQINMADLLWESAYKGHTAVVELLLDKDGVELDAQNRKGETALHAAALNGHPGVVKLLLARDGLRIHLKDKEGRTPLTCAIAKRHREVVELLWTAECQTGIYSEEAALDEMLTRIWRKVALTSGGVQGPIWYCRECS</sequence>
<dbReference type="Pfam" id="PF24883">
    <property type="entry name" value="NPHP3_N"/>
    <property type="match status" value="1"/>
</dbReference>
<protein>
    <submittedName>
        <fullName evidence="5">Ankyrin repeat protein</fullName>
    </submittedName>
</protein>
<dbReference type="Pfam" id="PF12796">
    <property type="entry name" value="Ank_2"/>
    <property type="match status" value="8"/>
</dbReference>
<evidence type="ECO:0000256" key="2">
    <source>
        <dbReference type="ARBA" id="ARBA00023043"/>
    </source>
</evidence>
<proteinExistence type="predicted"/>
<feature type="repeat" description="ANK" evidence="3">
    <location>
        <begin position="1754"/>
        <end position="1787"/>
    </location>
</feature>
<dbReference type="HOGENOM" id="CLU_000288_34_16_1"/>
<feature type="repeat" description="ANK" evidence="3">
    <location>
        <begin position="1188"/>
        <end position="1221"/>
    </location>
</feature>
<dbReference type="InterPro" id="IPR027417">
    <property type="entry name" value="P-loop_NTPase"/>
</dbReference>